<dbReference type="EMBL" id="JAGSMN010000506">
    <property type="protein sequence ID" value="MBR7675643.1"/>
    <property type="molecule type" value="Genomic_DNA"/>
</dbReference>
<comment type="caution">
    <text evidence="6">The sequence shown here is derived from an EMBL/GenBank/DDBJ whole genome shotgun (WGS) entry which is preliminary data.</text>
</comment>
<comment type="similarity">
    <text evidence="1 4">Belongs to the aldehyde dehydrogenase family.</text>
</comment>
<feature type="domain" description="Aldehyde dehydrogenase" evidence="5">
    <location>
        <begin position="12"/>
        <end position="469"/>
    </location>
</feature>
<dbReference type="PROSITE" id="PS00070">
    <property type="entry name" value="ALDEHYDE_DEHYDR_CYS"/>
    <property type="match status" value="1"/>
</dbReference>
<evidence type="ECO:0000256" key="1">
    <source>
        <dbReference type="ARBA" id="ARBA00009986"/>
    </source>
</evidence>
<dbReference type="InterPro" id="IPR015590">
    <property type="entry name" value="Aldehyde_DH_dom"/>
</dbReference>
<keyword evidence="2 4" id="KW-0560">Oxidoreductase</keyword>
<proteinExistence type="inferred from homology"/>
<dbReference type="InterPro" id="IPR016161">
    <property type="entry name" value="Ald_DH/histidinol_DH"/>
</dbReference>
<evidence type="ECO:0000256" key="3">
    <source>
        <dbReference type="PROSITE-ProRule" id="PRU10007"/>
    </source>
</evidence>
<dbReference type="InterPro" id="IPR016162">
    <property type="entry name" value="Ald_DH_N"/>
</dbReference>
<gene>
    <name evidence="6" type="ORF">KDA82_22010</name>
</gene>
<dbReference type="InterPro" id="IPR016160">
    <property type="entry name" value="Ald_DH_CS_CYS"/>
</dbReference>
<name>A0A8T4IYG7_9ACTN</name>
<evidence type="ECO:0000313" key="7">
    <source>
        <dbReference type="Proteomes" id="UP000675554"/>
    </source>
</evidence>
<dbReference type="AlphaFoldDB" id="A0A8T4IYG7"/>
<dbReference type="Gene3D" id="3.40.309.10">
    <property type="entry name" value="Aldehyde Dehydrogenase, Chain A, domain 2"/>
    <property type="match status" value="1"/>
</dbReference>
<dbReference type="GO" id="GO:0016620">
    <property type="term" value="F:oxidoreductase activity, acting on the aldehyde or oxo group of donors, NAD or NADP as acceptor"/>
    <property type="evidence" value="ECO:0007669"/>
    <property type="project" value="InterPro"/>
</dbReference>
<dbReference type="PROSITE" id="PS00687">
    <property type="entry name" value="ALDEHYDE_DEHYDR_GLU"/>
    <property type="match status" value="1"/>
</dbReference>
<dbReference type="PANTHER" id="PTHR11699">
    <property type="entry name" value="ALDEHYDE DEHYDROGENASE-RELATED"/>
    <property type="match status" value="1"/>
</dbReference>
<feature type="active site" evidence="3">
    <location>
        <position position="246"/>
    </location>
</feature>
<dbReference type="FunFam" id="3.40.309.10:FF:000009">
    <property type="entry name" value="Aldehyde dehydrogenase A"/>
    <property type="match status" value="1"/>
</dbReference>
<organism evidence="6 7">
    <name type="scientific">Streptomyces daliensis</name>
    <dbReference type="NCBI Taxonomy" id="299421"/>
    <lineage>
        <taxon>Bacteria</taxon>
        <taxon>Bacillati</taxon>
        <taxon>Actinomycetota</taxon>
        <taxon>Actinomycetes</taxon>
        <taxon>Kitasatosporales</taxon>
        <taxon>Streptomycetaceae</taxon>
        <taxon>Streptomyces</taxon>
    </lineage>
</organism>
<dbReference type="SUPFAM" id="SSF53720">
    <property type="entry name" value="ALDH-like"/>
    <property type="match status" value="1"/>
</dbReference>
<keyword evidence="7" id="KW-1185">Reference proteome</keyword>
<evidence type="ECO:0000313" key="6">
    <source>
        <dbReference type="EMBL" id="MBR7675643.1"/>
    </source>
</evidence>
<accession>A0A8T4IYG7</accession>
<dbReference type="InterPro" id="IPR029510">
    <property type="entry name" value="Ald_DH_CS_GLU"/>
</dbReference>
<evidence type="ECO:0000259" key="5">
    <source>
        <dbReference type="Pfam" id="PF00171"/>
    </source>
</evidence>
<reference evidence="6" key="1">
    <citation type="submission" date="2021-04" db="EMBL/GenBank/DDBJ databases">
        <title>Sequencing of actinobacteria type strains.</title>
        <authorList>
            <person name="Nguyen G.-S."/>
            <person name="Wentzel A."/>
        </authorList>
    </citation>
    <scope>NUCLEOTIDE SEQUENCE</scope>
    <source>
        <strain evidence="6">DSM 42095</strain>
    </source>
</reference>
<protein>
    <submittedName>
        <fullName evidence="6">Aldehyde dehydrogenase family protein</fullName>
    </submittedName>
</protein>
<dbReference type="InterPro" id="IPR016163">
    <property type="entry name" value="Ald_DH_C"/>
</dbReference>
<evidence type="ECO:0000256" key="2">
    <source>
        <dbReference type="ARBA" id="ARBA00023002"/>
    </source>
</evidence>
<dbReference type="FunFam" id="3.40.605.10:FF:000007">
    <property type="entry name" value="NAD/NADP-dependent betaine aldehyde dehydrogenase"/>
    <property type="match status" value="1"/>
</dbReference>
<dbReference type="Proteomes" id="UP000675554">
    <property type="component" value="Unassembled WGS sequence"/>
</dbReference>
<evidence type="ECO:0000256" key="4">
    <source>
        <dbReference type="RuleBase" id="RU003345"/>
    </source>
</evidence>
<dbReference type="Gene3D" id="3.40.605.10">
    <property type="entry name" value="Aldehyde Dehydrogenase, Chain A, domain 1"/>
    <property type="match status" value="1"/>
</dbReference>
<sequence length="479" mass="49523">MIEHAQLVGGKWLPAADGGRTAVLNPADGSTLGTVPLARSDDVAAAVEAATRAARDWARTPPGERAAALLALADAVDGDRETLGRIESWNVGKPLAAAEGEAVRSADRLRFFAGAARALHGLPTAEYARGTTSFVRREPLGVAGLITPWNYPLHMAAWKLGPALAAGNTCVLKPSELTPLSTLRLARLAEGLLPPGVLNVVCGDGETGAALAAHPGVAVVAVTGEVSTGRAVAHAAAETVRRTHLELGGKAPAVVLADASPARVAAGLRAGAFWNGGQDCTAAARVIAEAPVFEAVTEALVEMARGIRLGDPADPSTEMGPLVSAEHRERVRGFVERARERGARVLTGGGDAGLGPAYCEPTVLTGVEQHDEIVQREVFGPVLTVQRATDPGEALRLANDVPYGLAASVWTDHLGRALDLARELDFGTVWLNEHGPITSEMPFGGFGGSGHGTDLSVQALDGYTRLKHVMAALPDGGTL</sequence>
<dbReference type="Pfam" id="PF00171">
    <property type="entry name" value="Aldedh"/>
    <property type="match status" value="1"/>
</dbReference>